<feature type="non-terminal residue" evidence="1">
    <location>
        <position position="1"/>
    </location>
</feature>
<sequence>QRQDKPTGISVKLESPSGVATRMELPYCLLCGEETITCGHEYYTCGGGYASLRNSKPSGLPER</sequence>
<name>X1LYS9_9ZZZZ</name>
<organism evidence="1">
    <name type="scientific">marine sediment metagenome</name>
    <dbReference type="NCBI Taxonomy" id="412755"/>
    <lineage>
        <taxon>unclassified sequences</taxon>
        <taxon>metagenomes</taxon>
        <taxon>ecological metagenomes</taxon>
    </lineage>
</organism>
<dbReference type="AlphaFoldDB" id="X1LYS9"/>
<proteinExistence type="predicted"/>
<reference evidence="1" key="1">
    <citation type="journal article" date="2014" name="Front. Microbiol.">
        <title>High frequency of phylogenetically diverse reductive dehalogenase-homologous genes in deep subseafloor sedimentary metagenomes.</title>
        <authorList>
            <person name="Kawai M."/>
            <person name="Futagami T."/>
            <person name="Toyoda A."/>
            <person name="Takaki Y."/>
            <person name="Nishi S."/>
            <person name="Hori S."/>
            <person name="Arai W."/>
            <person name="Tsubouchi T."/>
            <person name="Morono Y."/>
            <person name="Uchiyama I."/>
            <person name="Ito T."/>
            <person name="Fujiyama A."/>
            <person name="Inagaki F."/>
            <person name="Takami H."/>
        </authorList>
    </citation>
    <scope>NUCLEOTIDE SEQUENCE</scope>
    <source>
        <strain evidence="1">Expedition CK06-06</strain>
    </source>
</reference>
<dbReference type="EMBL" id="BARU01048802">
    <property type="protein sequence ID" value="GAH99293.1"/>
    <property type="molecule type" value="Genomic_DNA"/>
</dbReference>
<gene>
    <name evidence="1" type="ORF">S03H2_72303</name>
</gene>
<evidence type="ECO:0000313" key="1">
    <source>
        <dbReference type="EMBL" id="GAH99293.1"/>
    </source>
</evidence>
<comment type="caution">
    <text evidence="1">The sequence shown here is derived from an EMBL/GenBank/DDBJ whole genome shotgun (WGS) entry which is preliminary data.</text>
</comment>
<feature type="non-terminal residue" evidence="1">
    <location>
        <position position="63"/>
    </location>
</feature>
<protein>
    <submittedName>
        <fullName evidence="1">Uncharacterized protein</fullName>
    </submittedName>
</protein>
<accession>X1LYS9</accession>